<evidence type="ECO:0000256" key="8">
    <source>
        <dbReference type="ARBA" id="ARBA00038436"/>
    </source>
</evidence>
<dbReference type="PANTHER" id="PTHR35011:SF4">
    <property type="entry name" value="SLL1102 PROTEIN"/>
    <property type="match status" value="1"/>
</dbReference>
<dbReference type="AlphaFoldDB" id="C9Y9V4"/>
<dbReference type="GO" id="GO:0022857">
    <property type="term" value="F:transmembrane transporter activity"/>
    <property type="evidence" value="ECO:0007669"/>
    <property type="project" value="UniProtKB-UniRule"/>
</dbReference>
<organism evidence="11">
    <name type="scientific">Curvibacter symbiont subsp. Hydra magnipapillata</name>
    <dbReference type="NCBI Taxonomy" id="667019"/>
    <lineage>
        <taxon>Bacteria</taxon>
        <taxon>Pseudomonadati</taxon>
        <taxon>Pseudomonadota</taxon>
        <taxon>Betaproteobacteria</taxon>
        <taxon>Burkholderiales</taxon>
        <taxon>Comamonadaceae</taxon>
        <taxon>Curvibacter</taxon>
    </lineage>
</organism>
<evidence type="ECO:0000256" key="6">
    <source>
        <dbReference type="ARBA" id="ARBA00022989"/>
    </source>
</evidence>
<evidence type="ECO:0000256" key="5">
    <source>
        <dbReference type="ARBA" id="ARBA00022692"/>
    </source>
</evidence>
<dbReference type="InterPro" id="IPR007387">
    <property type="entry name" value="TRAP_DctQ"/>
</dbReference>
<evidence type="ECO:0000256" key="4">
    <source>
        <dbReference type="ARBA" id="ARBA00022519"/>
    </source>
</evidence>
<dbReference type="Pfam" id="PF04290">
    <property type="entry name" value="DctQ"/>
    <property type="match status" value="1"/>
</dbReference>
<gene>
    <name evidence="11" type="ORF">Csp_A09050</name>
</gene>
<comment type="subcellular location">
    <subcellularLocation>
        <location evidence="1 9">Cell inner membrane</location>
        <topology evidence="1 9">Multi-pass membrane protein</topology>
    </subcellularLocation>
</comment>
<dbReference type="PANTHER" id="PTHR35011">
    <property type="entry name" value="2,3-DIKETO-L-GULONATE TRAP TRANSPORTER SMALL PERMEASE PROTEIN YIAM"/>
    <property type="match status" value="1"/>
</dbReference>
<evidence type="ECO:0000256" key="9">
    <source>
        <dbReference type="RuleBase" id="RU369079"/>
    </source>
</evidence>
<proteinExistence type="inferred from homology"/>
<reference evidence="11" key="1">
    <citation type="journal article" date="2010" name="Nature">
        <title>The dynamic genome of Hydra.</title>
        <authorList>
            <person name="Chapman J.A."/>
            <person name="Kirkness E.F."/>
            <person name="Simakov O."/>
            <person name="Hampson S.E."/>
            <person name="Mitros T."/>
            <person name="Weinmaier T."/>
            <person name="Rattei T."/>
            <person name="Balasubramanian P.G."/>
            <person name="Borman J."/>
            <person name="Busam D."/>
            <person name="Disbennett K."/>
            <person name="Pfannkoch C."/>
            <person name="Sumin N."/>
            <person name="Sutton G."/>
            <person name="Viswanathan L."/>
            <person name="Walenz B."/>
            <person name="Goodstein D.M."/>
            <person name="Hellsten U."/>
            <person name="Kawashima T."/>
            <person name="Prochnik S.E."/>
            <person name="Putnam N.H."/>
            <person name="Shu S."/>
            <person name="Blumberg B."/>
            <person name="Dana C.E."/>
            <person name="Gee L."/>
            <person name="Kibler D.F."/>
            <person name="Law L."/>
            <person name="Lindgens D."/>
            <person name="Martinez D.E."/>
            <person name="Peng J."/>
            <person name="Wigge P.A."/>
            <person name="Bertulat B."/>
            <person name="Guder C."/>
            <person name="Nakamura Y."/>
            <person name="Ozbek S."/>
            <person name="Watanabe H."/>
            <person name="Khalturin K."/>
            <person name="Hemmrich G."/>
            <person name="Franke A."/>
            <person name="Augustin R."/>
            <person name="Fraune S."/>
            <person name="Hayakawa E."/>
            <person name="Hayakawa S."/>
            <person name="Hirose M."/>
            <person name="Hwang J."/>
            <person name="Ikeo K."/>
            <person name="Nishimiya-Fujisawa C."/>
            <person name="Ogura A."/>
            <person name="Takahashi T."/>
            <person name="Steinmetz P.R."/>
            <person name="Zhang X."/>
            <person name="Aufschnaiter R."/>
            <person name="Eder M.K."/>
            <person name="Gorny A.K."/>
            <person name="Salvenmoser W."/>
            <person name="Heimberg A.M."/>
            <person name="Wheeler B.M."/>
            <person name="Peterson K.J."/>
            <person name="Boettger A."/>
            <person name="Tischler P."/>
            <person name="Wolf A."/>
            <person name="Gojobori T."/>
            <person name="Remington K.A."/>
            <person name="Strausberg R.L."/>
            <person name="Venter J."/>
            <person name="Technau U."/>
            <person name="Hobmayer B."/>
            <person name="Bosch T.C."/>
            <person name="Holstein T.W."/>
            <person name="Fujisawa T."/>
            <person name="Bode H.R."/>
            <person name="David C.N."/>
            <person name="Rokhsar D.S."/>
            <person name="Steele R.E."/>
        </authorList>
    </citation>
    <scope>NUCLEOTIDE SEQUENCE</scope>
</reference>
<name>C9Y9V4_CURXX</name>
<dbReference type="InterPro" id="IPR055348">
    <property type="entry name" value="DctQ"/>
</dbReference>
<keyword evidence="3" id="KW-1003">Cell membrane</keyword>
<keyword evidence="6 9" id="KW-1133">Transmembrane helix</keyword>
<accession>C9Y9V4</accession>
<feature type="transmembrane region" description="Helical" evidence="9">
    <location>
        <begin position="99"/>
        <end position="123"/>
    </location>
</feature>
<feature type="transmembrane region" description="Helical" evidence="9">
    <location>
        <begin position="60"/>
        <end position="78"/>
    </location>
</feature>
<feature type="transmembrane region" description="Helical" evidence="9">
    <location>
        <begin position="143"/>
        <end position="161"/>
    </location>
</feature>
<comment type="subunit">
    <text evidence="9">The complex comprises the extracytoplasmic solute receptor protein and the two transmembrane proteins.</text>
</comment>
<evidence type="ECO:0000313" key="11">
    <source>
        <dbReference type="EMBL" id="CBA28820.1"/>
    </source>
</evidence>
<dbReference type="GO" id="GO:0005886">
    <property type="term" value="C:plasma membrane"/>
    <property type="evidence" value="ECO:0007669"/>
    <property type="project" value="UniProtKB-SubCell"/>
</dbReference>
<evidence type="ECO:0000259" key="10">
    <source>
        <dbReference type="Pfam" id="PF04290"/>
    </source>
</evidence>
<comment type="similarity">
    <text evidence="8 9">Belongs to the TRAP transporter small permease family.</text>
</comment>
<keyword evidence="2 9" id="KW-0813">Transport</keyword>
<evidence type="ECO:0000256" key="7">
    <source>
        <dbReference type="ARBA" id="ARBA00023136"/>
    </source>
</evidence>
<keyword evidence="5 9" id="KW-0812">Transmembrane</keyword>
<evidence type="ECO:0000256" key="2">
    <source>
        <dbReference type="ARBA" id="ARBA00022448"/>
    </source>
</evidence>
<sequence>MTTNGDTMAPLLSLSRLIDTVSTWVGKLTMWLILATTLISAGNALVRKIFNNSSNGLLEIQWYLFAAVFMLGAGYGLLKNSHVRIDFISTKLSDRARNWIDIGGIILVLFPLCAISISLGWPFFMQALASGEMSQNAGGLIRWPAYALIPLGFALLMMQGVSELIKRIAFLTGNGPDVLSSEESKSDDQKKLEELEAQTAKLLAGDK</sequence>
<keyword evidence="7 9" id="KW-0472">Membrane</keyword>
<keyword evidence="4 9" id="KW-0997">Cell inner membrane</keyword>
<protein>
    <recommendedName>
        <fullName evidence="9">TRAP transporter small permease protein</fullName>
    </recommendedName>
</protein>
<feature type="domain" description="Tripartite ATP-independent periplasmic transporters DctQ component" evidence="10">
    <location>
        <begin position="38"/>
        <end position="168"/>
    </location>
</feature>
<evidence type="ECO:0000256" key="3">
    <source>
        <dbReference type="ARBA" id="ARBA00022475"/>
    </source>
</evidence>
<comment type="function">
    <text evidence="9">Part of the tripartite ATP-independent periplasmic (TRAP) transport system.</text>
</comment>
<evidence type="ECO:0000256" key="1">
    <source>
        <dbReference type="ARBA" id="ARBA00004429"/>
    </source>
</evidence>
<feature type="transmembrane region" description="Helical" evidence="9">
    <location>
        <begin position="21"/>
        <end position="40"/>
    </location>
</feature>
<dbReference type="EMBL" id="FN543104">
    <property type="protein sequence ID" value="CBA28820.1"/>
    <property type="molecule type" value="Genomic_DNA"/>
</dbReference>